<dbReference type="EMBL" id="FUWM01000006">
    <property type="protein sequence ID" value="SJZ43251.1"/>
    <property type="molecule type" value="Genomic_DNA"/>
</dbReference>
<dbReference type="SMART" id="SM00062">
    <property type="entry name" value="PBPb"/>
    <property type="match status" value="1"/>
</dbReference>
<evidence type="ECO:0000256" key="1">
    <source>
        <dbReference type="ARBA" id="ARBA00004196"/>
    </source>
</evidence>
<evidence type="ECO:0000259" key="6">
    <source>
        <dbReference type="SMART" id="SM00062"/>
    </source>
</evidence>
<dbReference type="RefSeq" id="WP_078809318.1">
    <property type="nucleotide sequence ID" value="NZ_FUWM01000006.1"/>
</dbReference>
<dbReference type="OrthoDB" id="9774451at2"/>
<dbReference type="SUPFAM" id="SSF53850">
    <property type="entry name" value="Periplasmic binding protein-like II"/>
    <property type="match status" value="1"/>
</dbReference>
<dbReference type="SMART" id="SM00079">
    <property type="entry name" value="PBPe"/>
    <property type="match status" value="1"/>
</dbReference>
<evidence type="ECO:0000256" key="4">
    <source>
        <dbReference type="RuleBase" id="RU003744"/>
    </source>
</evidence>
<feature type="signal peptide" evidence="5">
    <location>
        <begin position="1"/>
        <end position="24"/>
    </location>
</feature>
<dbReference type="InterPro" id="IPR018313">
    <property type="entry name" value="SBP_3_CS"/>
</dbReference>
<evidence type="ECO:0000256" key="5">
    <source>
        <dbReference type="SAM" id="SignalP"/>
    </source>
</evidence>
<dbReference type="STRING" id="142842.SAMN02745118_00828"/>
<evidence type="ECO:0000256" key="3">
    <source>
        <dbReference type="ARBA" id="ARBA00022729"/>
    </source>
</evidence>
<accession>A0A1T4KLH8</accession>
<dbReference type="Gene3D" id="3.40.190.10">
    <property type="entry name" value="Periplasmic binding protein-like II"/>
    <property type="match status" value="2"/>
</dbReference>
<feature type="chain" id="PRO_5038741304" evidence="5">
    <location>
        <begin position="25"/>
        <end position="261"/>
    </location>
</feature>
<feature type="domain" description="Solute-binding protein family 3/N-terminal" evidence="6">
    <location>
        <begin position="44"/>
        <end position="261"/>
    </location>
</feature>
<dbReference type="PANTHER" id="PTHR35936">
    <property type="entry name" value="MEMBRANE-BOUND LYTIC MUREIN TRANSGLYCOSYLASE F"/>
    <property type="match status" value="1"/>
</dbReference>
<comment type="subcellular location">
    <subcellularLocation>
        <location evidence="1">Cell envelope</location>
    </subcellularLocation>
</comment>
<dbReference type="GO" id="GO:0016020">
    <property type="term" value="C:membrane"/>
    <property type="evidence" value="ECO:0007669"/>
    <property type="project" value="InterPro"/>
</dbReference>
<dbReference type="Pfam" id="PF00497">
    <property type="entry name" value="SBP_bac_3"/>
    <property type="match status" value="1"/>
</dbReference>
<comment type="similarity">
    <text evidence="2 4">Belongs to the bacterial solute-binding protein 3 family.</text>
</comment>
<organism evidence="8 9">
    <name type="scientific">Selenihalanaerobacter shriftii</name>
    <dbReference type="NCBI Taxonomy" id="142842"/>
    <lineage>
        <taxon>Bacteria</taxon>
        <taxon>Bacillati</taxon>
        <taxon>Bacillota</taxon>
        <taxon>Clostridia</taxon>
        <taxon>Halanaerobiales</taxon>
        <taxon>Halobacteroidaceae</taxon>
        <taxon>Selenihalanaerobacter</taxon>
    </lineage>
</organism>
<evidence type="ECO:0000313" key="8">
    <source>
        <dbReference type="EMBL" id="SJZ43251.1"/>
    </source>
</evidence>
<reference evidence="9" key="1">
    <citation type="submission" date="2017-02" db="EMBL/GenBank/DDBJ databases">
        <authorList>
            <person name="Varghese N."/>
            <person name="Submissions S."/>
        </authorList>
    </citation>
    <scope>NUCLEOTIDE SEQUENCE [LARGE SCALE GENOMIC DNA]</scope>
    <source>
        <strain evidence="9">ATCC BAA-73</strain>
    </source>
</reference>
<dbReference type="Proteomes" id="UP000190625">
    <property type="component" value="Unassembled WGS sequence"/>
</dbReference>
<feature type="domain" description="Ionotropic glutamate receptor C-terminal" evidence="7">
    <location>
        <begin position="44"/>
        <end position="261"/>
    </location>
</feature>
<proteinExistence type="inferred from homology"/>
<sequence>MKKGLKLFLVALLALTLVMGVVGCSGGDKQQTKTTFDQIKEKGKIMVGTSADYKPFEYVNEDGEIVGFDVELMKAVGQELDLEVEFVDTSFDGLIPSLKSKKYDAIVSAMTITEKRKKAVDFSQPYFNAGQVIAVMEGTEDVKGPKDLKGKVVGVQLGSTGDLKASEMENIKQVKRYEKMIQAYIELKNGRVDAVVNDLPVTAAYIMKNPNVKIVGEPFTAENYGIAIREDDDALEKAINNAIAKLKENGTYDEIYNKWFK</sequence>
<gene>
    <name evidence="8" type="ORF">SAMN02745118_00828</name>
</gene>
<dbReference type="CDD" id="cd13624">
    <property type="entry name" value="PBP2_Arg_Lys_His"/>
    <property type="match status" value="1"/>
</dbReference>
<dbReference type="GO" id="GO:0015276">
    <property type="term" value="F:ligand-gated monoatomic ion channel activity"/>
    <property type="evidence" value="ECO:0007669"/>
    <property type="project" value="InterPro"/>
</dbReference>
<protein>
    <submittedName>
        <fullName evidence="8">Amino acid ABC transporter substrate-binding protein, PAAT family</fullName>
    </submittedName>
</protein>
<dbReference type="PROSITE" id="PS01039">
    <property type="entry name" value="SBP_BACTERIAL_3"/>
    <property type="match status" value="1"/>
</dbReference>
<dbReference type="InterPro" id="IPR001638">
    <property type="entry name" value="Solute-binding_3/MltF_N"/>
</dbReference>
<dbReference type="GO" id="GO:0030313">
    <property type="term" value="C:cell envelope"/>
    <property type="evidence" value="ECO:0007669"/>
    <property type="project" value="UniProtKB-SubCell"/>
</dbReference>
<dbReference type="AlphaFoldDB" id="A0A1T4KLH8"/>
<evidence type="ECO:0000259" key="7">
    <source>
        <dbReference type="SMART" id="SM00079"/>
    </source>
</evidence>
<evidence type="ECO:0000256" key="2">
    <source>
        <dbReference type="ARBA" id="ARBA00010333"/>
    </source>
</evidence>
<name>A0A1T4KLH8_9FIRM</name>
<evidence type="ECO:0000313" key="9">
    <source>
        <dbReference type="Proteomes" id="UP000190625"/>
    </source>
</evidence>
<dbReference type="PROSITE" id="PS51257">
    <property type="entry name" value="PROKAR_LIPOPROTEIN"/>
    <property type="match status" value="1"/>
</dbReference>
<dbReference type="InterPro" id="IPR001320">
    <property type="entry name" value="Iontro_rcpt_C"/>
</dbReference>
<keyword evidence="9" id="KW-1185">Reference proteome</keyword>
<keyword evidence="3 5" id="KW-0732">Signal</keyword>
<dbReference type="PANTHER" id="PTHR35936:SF17">
    <property type="entry name" value="ARGININE-BINDING EXTRACELLULAR PROTEIN ARTP"/>
    <property type="match status" value="1"/>
</dbReference>